<dbReference type="OrthoDB" id="73875at2759"/>
<dbReference type="InterPro" id="IPR036861">
    <property type="entry name" value="Endochitinase-like_sf"/>
</dbReference>
<evidence type="ECO:0000256" key="2">
    <source>
        <dbReference type="ARBA" id="ARBA00022669"/>
    </source>
</evidence>
<evidence type="ECO:0000256" key="1">
    <source>
        <dbReference type="ARBA" id="ARBA00012729"/>
    </source>
</evidence>
<protein>
    <recommendedName>
        <fullName evidence="1">chitinase</fullName>
        <ecNumber evidence="1">3.2.1.14</ecNumber>
    </recommendedName>
</protein>
<organism evidence="8 9">
    <name type="scientific">Penicillium alfredii</name>
    <dbReference type="NCBI Taxonomy" id="1506179"/>
    <lineage>
        <taxon>Eukaryota</taxon>
        <taxon>Fungi</taxon>
        <taxon>Dikarya</taxon>
        <taxon>Ascomycota</taxon>
        <taxon>Pezizomycotina</taxon>
        <taxon>Eurotiomycetes</taxon>
        <taxon>Eurotiomycetidae</taxon>
        <taxon>Eurotiales</taxon>
        <taxon>Aspergillaceae</taxon>
        <taxon>Penicillium</taxon>
    </lineage>
</organism>
<dbReference type="EMBL" id="JAPMSZ010000001">
    <property type="protein sequence ID" value="KAJ5114795.1"/>
    <property type="molecule type" value="Genomic_DNA"/>
</dbReference>
<dbReference type="Pfam" id="PF00704">
    <property type="entry name" value="Glyco_hydro_18"/>
    <property type="match status" value="1"/>
</dbReference>
<dbReference type="SUPFAM" id="SSF51445">
    <property type="entry name" value="(Trans)glycosidases"/>
    <property type="match status" value="1"/>
</dbReference>
<feature type="chain" id="PRO_5040973690" description="chitinase" evidence="5">
    <location>
        <begin position="18"/>
        <end position="446"/>
    </location>
</feature>
<feature type="domain" description="Chitin-binding type-1" evidence="6">
    <location>
        <begin position="315"/>
        <end position="358"/>
    </location>
</feature>
<reference evidence="8" key="2">
    <citation type="journal article" date="2023" name="IMA Fungus">
        <title>Comparative genomic study of the Penicillium genus elucidates a diverse pangenome and 15 lateral gene transfer events.</title>
        <authorList>
            <person name="Petersen C."/>
            <person name="Sorensen T."/>
            <person name="Nielsen M.R."/>
            <person name="Sondergaard T.E."/>
            <person name="Sorensen J.L."/>
            <person name="Fitzpatrick D.A."/>
            <person name="Frisvad J.C."/>
            <person name="Nielsen K.L."/>
        </authorList>
    </citation>
    <scope>NUCLEOTIDE SEQUENCE</scope>
    <source>
        <strain evidence="8">IBT 34128</strain>
    </source>
</reference>
<comment type="caution">
    <text evidence="8">The sequence shown here is derived from an EMBL/GenBank/DDBJ whole genome shotgun (WGS) entry which is preliminary data.</text>
</comment>
<dbReference type="PROSITE" id="PS00026">
    <property type="entry name" value="CHIT_BIND_I_1"/>
    <property type="match status" value="1"/>
</dbReference>
<evidence type="ECO:0000256" key="3">
    <source>
        <dbReference type="ARBA" id="ARBA00023026"/>
    </source>
</evidence>
<evidence type="ECO:0000313" key="9">
    <source>
        <dbReference type="Proteomes" id="UP001141434"/>
    </source>
</evidence>
<sequence length="446" mass="48400">MLKQLALGLLAAQCAVSVRFAMYIDEYHVNGLPSSDKTEGIDTAIMAFAPSKLFNSDSPPSFKPFESPETMRKRFSPDTKMMIAIGGWGDTAGFSDGAKDEKTRERYAKNVAAMLESNGFDGVGDLSLSALLTWYADIDWEYPGGNGDDYKQVPNSKKTSEVETYPKFLAAIRKEIGNKTLSIAVPGRKPDMIAFTKEQGPKIWKSVDLVNVMSYDLMNRRDNVTSHASSVQGSLDTVDAYLAAGLDPKKINLGFAYYAKWFTTDPKSDCDKHPIGCGVVQLEKDDGSDNGKSGSLTFEKSTMSAAPSDLKTTTNGKCGFAEGAKCPSGQCCSTYGNCGSGDDFCQAGCLSDYGTCKGISITDSWGRALKDGKTDEKAGGQYYWDSKVNIFWSWDTPDIIARKFKDIVAEKKLGGVMAWSLGEDTLEFAHVAAMQKGVKQSTKSDA</sequence>
<comment type="caution">
    <text evidence="4">Lacks conserved residue(s) required for the propagation of feature annotation.</text>
</comment>
<dbReference type="AlphaFoldDB" id="A0A9W9KQS7"/>
<feature type="disulfide bond" evidence="4">
    <location>
        <begin position="331"/>
        <end position="345"/>
    </location>
</feature>
<keyword evidence="2 4" id="KW-0147">Chitin-binding</keyword>
<dbReference type="GO" id="GO:0008843">
    <property type="term" value="F:endochitinase activity"/>
    <property type="evidence" value="ECO:0007669"/>
    <property type="project" value="UniProtKB-EC"/>
</dbReference>
<dbReference type="InterPro" id="IPR001002">
    <property type="entry name" value="Chitin-bd_1"/>
</dbReference>
<dbReference type="SMART" id="SM00636">
    <property type="entry name" value="Glyco_18"/>
    <property type="match status" value="1"/>
</dbReference>
<dbReference type="Proteomes" id="UP001141434">
    <property type="component" value="Unassembled WGS sequence"/>
</dbReference>
<keyword evidence="9" id="KW-1185">Reference proteome</keyword>
<evidence type="ECO:0000313" key="8">
    <source>
        <dbReference type="EMBL" id="KAJ5114795.1"/>
    </source>
</evidence>
<dbReference type="GO" id="GO:0005576">
    <property type="term" value="C:extracellular region"/>
    <property type="evidence" value="ECO:0007669"/>
    <property type="project" value="TreeGrafter"/>
</dbReference>
<dbReference type="InterPro" id="IPR050314">
    <property type="entry name" value="Glycosyl_Hydrlase_18"/>
</dbReference>
<dbReference type="EC" id="3.2.1.14" evidence="1"/>
<dbReference type="InterPro" id="IPR018371">
    <property type="entry name" value="Chitin-binding_1_CS"/>
</dbReference>
<dbReference type="PROSITE" id="PS50941">
    <property type="entry name" value="CHIT_BIND_I_2"/>
    <property type="match status" value="1"/>
</dbReference>
<dbReference type="RefSeq" id="XP_056515988.1">
    <property type="nucleotide sequence ID" value="XM_056651138.1"/>
</dbReference>
<dbReference type="Gene3D" id="3.30.60.10">
    <property type="entry name" value="Endochitinase-like"/>
    <property type="match status" value="1"/>
</dbReference>
<dbReference type="GeneID" id="81390306"/>
<dbReference type="GO" id="GO:0006032">
    <property type="term" value="P:chitin catabolic process"/>
    <property type="evidence" value="ECO:0007669"/>
    <property type="project" value="TreeGrafter"/>
</dbReference>
<feature type="domain" description="GH18" evidence="7">
    <location>
        <begin position="18"/>
        <end position="441"/>
    </location>
</feature>
<dbReference type="Gene3D" id="3.20.20.80">
    <property type="entry name" value="Glycosidases"/>
    <property type="match status" value="2"/>
</dbReference>
<dbReference type="GO" id="GO:0008061">
    <property type="term" value="F:chitin binding"/>
    <property type="evidence" value="ECO:0007669"/>
    <property type="project" value="UniProtKB-UniRule"/>
</dbReference>
<dbReference type="Pfam" id="PF00187">
    <property type="entry name" value="Chitin_bind_1"/>
    <property type="match status" value="1"/>
</dbReference>
<evidence type="ECO:0000259" key="7">
    <source>
        <dbReference type="PROSITE" id="PS51910"/>
    </source>
</evidence>
<dbReference type="FunFam" id="3.20.20.80:FF:000159">
    <property type="entry name" value="Class V chitinase, putative"/>
    <property type="match status" value="1"/>
</dbReference>
<dbReference type="InterPro" id="IPR001223">
    <property type="entry name" value="Glyco_hydro18_cat"/>
</dbReference>
<dbReference type="SUPFAM" id="SSF57016">
    <property type="entry name" value="Plant lectins/antimicrobial peptides"/>
    <property type="match status" value="1"/>
</dbReference>
<dbReference type="CDD" id="cd11618">
    <property type="entry name" value="ChtBD1_1"/>
    <property type="match status" value="1"/>
</dbReference>
<name>A0A9W9KQS7_9EURO</name>
<dbReference type="PANTHER" id="PTHR11177">
    <property type="entry name" value="CHITINASE"/>
    <property type="match status" value="1"/>
</dbReference>
<gene>
    <name evidence="8" type="ORF">NUU61_000554</name>
</gene>
<dbReference type="PANTHER" id="PTHR11177:SF337">
    <property type="entry name" value="CHITINASE"/>
    <property type="match status" value="1"/>
</dbReference>
<keyword evidence="5" id="KW-0732">Signal</keyword>
<feature type="signal peptide" evidence="5">
    <location>
        <begin position="1"/>
        <end position="17"/>
    </location>
</feature>
<proteinExistence type="predicted"/>
<dbReference type="InterPro" id="IPR011583">
    <property type="entry name" value="Chitinase_II/V-like_cat"/>
</dbReference>
<evidence type="ECO:0000256" key="5">
    <source>
        <dbReference type="SAM" id="SignalP"/>
    </source>
</evidence>
<evidence type="ECO:0000259" key="6">
    <source>
        <dbReference type="PROSITE" id="PS50941"/>
    </source>
</evidence>
<dbReference type="InterPro" id="IPR017853">
    <property type="entry name" value="GH"/>
</dbReference>
<reference evidence="8" key="1">
    <citation type="submission" date="2022-11" db="EMBL/GenBank/DDBJ databases">
        <authorList>
            <person name="Petersen C."/>
        </authorList>
    </citation>
    <scope>NUCLEOTIDE SEQUENCE</scope>
    <source>
        <strain evidence="8">IBT 34128</strain>
    </source>
</reference>
<feature type="disulfide bond" evidence="4">
    <location>
        <begin position="326"/>
        <end position="338"/>
    </location>
</feature>
<accession>A0A9W9KQS7</accession>
<dbReference type="GO" id="GO:0005975">
    <property type="term" value="P:carbohydrate metabolic process"/>
    <property type="evidence" value="ECO:0007669"/>
    <property type="project" value="InterPro"/>
</dbReference>
<dbReference type="PROSITE" id="PS51910">
    <property type="entry name" value="GH18_2"/>
    <property type="match status" value="1"/>
</dbReference>
<evidence type="ECO:0000256" key="4">
    <source>
        <dbReference type="PROSITE-ProRule" id="PRU00261"/>
    </source>
</evidence>
<keyword evidence="3" id="KW-0843">Virulence</keyword>
<keyword evidence="4" id="KW-1015">Disulfide bond</keyword>
<dbReference type="SMART" id="SM00270">
    <property type="entry name" value="ChtBD1"/>
    <property type="match status" value="1"/>
</dbReference>